<evidence type="ECO:0000313" key="3">
    <source>
        <dbReference type="Proteomes" id="UP001375382"/>
    </source>
</evidence>
<feature type="signal peptide" evidence="1">
    <location>
        <begin position="1"/>
        <end position="19"/>
    </location>
</feature>
<protein>
    <submittedName>
        <fullName evidence="2">Uncharacterized protein</fullName>
    </submittedName>
</protein>
<organism evidence="2 3">
    <name type="scientific">Rheinheimera muenzenbergensis</name>
    <dbReference type="NCBI Taxonomy" id="1193628"/>
    <lineage>
        <taxon>Bacteria</taxon>
        <taxon>Pseudomonadati</taxon>
        <taxon>Pseudomonadota</taxon>
        <taxon>Gammaproteobacteria</taxon>
        <taxon>Chromatiales</taxon>
        <taxon>Chromatiaceae</taxon>
        <taxon>Rheinheimera</taxon>
    </lineage>
</organism>
<gene>
    <name evidence="2" type="ORF">MN202_13555</name>
</gene>
<name>A0ABU8C9Q7_9GAMM</name>
<accession>A0ABU8C9Q7</accession>
<keyword evidence="1" id="KW-0732">Signal</keyword>
<evidence type="ECO:0000256" key="1">
    <source>
        <dbReference type="SAM" id="SignalP"/>
    </source>
</evidence>
<dbReference type="Proteomes" id="UP001375382">
    <property type="component" value="Unassembled WGS sequence"/>
</dbReference>
<evidence type="ECO:0000313" key="2">
    <source>
        <dbReference type="EMBL" id="MEH8018262.1"/>
    </source>
</evidence>
<feature type="chain" id="PRO_5045569474" evidence="1">
    <location>
        <begin position="20"/>
        <end position="224"/>
    </location>
</feature>
<keyword evidence="3" id="KW-1185">Reference proteome</keyword>
<reference evidence="2 3" key="1">
    <citation type="journal article" date="2023" name="Ecotoxicol. Environ. Saf.">
        <title>Mercury remediation potential of mercury-resistant strain Rheinheimera metallidurans sp. nov. isolated from a municipal waste dumping site.</title>
        <authorList>
            <person name="Yadav V."/>
            <person name="Manjhi A."/>
            <person name="Vadakedath N."/>
        </authorList>
    </citation>
    <scope>NUCLEOTIDE SEQUENCE [LARGE SCALE GENOMIC DNA]</scope>
    <source>
        <strain evidence="2 3">E-49</strain>
    </source>
</reference>
<proteinExistence type="predicted"/>
<dbReference type="RefSeq" id="WP_335736668.1">
    <property type="nucleotide sequence ID" value="NZ_JALAAR010000011.1"/>
</dbReference>
<sequence>MVKKLAFTLICIAVVTVGAIKTFDRPSASQVVQQDTTLLPVKDPSQQTSANVVNAIELNSDKKVTASQQHTNPNKKDLNQNLGHHYADEDERLAKLIASISSVDGVSQQAASALMATKDFYDVINSLEKNDAESFTIHNQFEDSISESIRQNNFNASVYAFNCNDIVCAAAITYEDSVDVENLLKKSFPENGPAISIVAQPVMFNGTKELRVILNYATAAIVIN</sequence>
<comment type="caution">
    <text evidence="2">The sequence shown here is derived from an EMBL/GenBank/DDBJ whole genome shotgun (WGS) entry which is preliminary data.</text>
</comment>
<dbReference type="EMBL" id="JALAAR010000011">
    <property type="protein sequence ID" value="MEH8018262.1"/>
    <property type="molecule type" value="Genomic_DNA"/>
</dbReference>